<protein>
    <submittedName>
        <fullName evidence="2">Protoporphyrinogen oxidase, putative</fullName>
    </submittedName>
</protein>
<dbReference type="Proteomes" id="UP000005297">
    <property type="component" value="Unassembled WGS sequence"/>
</dbReference>
<evidence type="ECO:0000259" key="1">
    <source>
        <dbReference type="Pfam" id="PF01593"/>
    </source>
</evidence>
<dbReference type="GO" id="GO:0016491">
    <property type="term" value="F:oxidoreductase activity"/>
    <property type="evidence" value="ECO:0007669"/>
    <property type="project" value="InterPro"/>
</dbReference>
<dbReference type="OrthoDB" id="9774675at2"/>
<evidence type="ECO:0000313" key="3">
    <source>
        <dbReference type="Proteomes" id="UP000005297"/>
    </source>
</evidence>
<dbReference type="STRING" id="314344.AL013_09750"/>
<name>Q0EXE7_9PROT</name>
<dbReference type="EMBL" id="AATS01000014">
    <property type="protein sequence ID" value="EAU53969.1"/>
    <property type="molecule type" value="Genomic_DNA"/>
</dbReference>
<evidence type="ECO:0000313" key="2">
    <source>
        <dbReference type="EMBL" id="EAU53969.1"/>
    </source>
</evidence>
<dbReference type="Gene3D" id="3.50.50.60">
    <property type="entry name" value="FAD/NAD(P)-binding domain"/>
    <property type="match status" value="3"/>
</dbReference>
<dbReference type="HOGENOM" id="CLU_693879_0_0_0"/>
<dbReference type="eggNOG" id="COG1232">
    <property type="taxonomic scope" value="Bacteria"/>
</dbReference>
<dbReference type="SUPFAM" id="SSF51905">
    <property type="entry name" value="FAD/NAD(P)-binding domain"/>
    <property type="match status" value="1"/>
</dbReference>
<dbReference type="Pfam" id="PF01593">
    <property type="entry name" value="Amino_oxidase"/>
    <property type="match status" value="1"/>
</dbReference>
<reference evidence="2 3" key="1">
    <citation type="submission" date="2006-09" db="EMBL/GenBank/DDBJ databases">
        <authorList>
            <person name="Emerson D."/>
            <person name="Ferriera S."/>
            <person name="Johnson J."/>
            <person name="Kravitz S."/>
            <person name="Halpern A."/>
            <person name="Remington K."/>
            <person name="Beeson K."/>
            <person name="Tran B."/>
            <person name="Rogers Y.-H."/>
            <person name="Friedman R."/>
            <person name="Venter J.C."/>
        </authorList>
    </citation>
    <scope>NUCLEOTIDE SEQUENCE [LARGE SCALE GENOMIC DNA]</scope>
    <source>
        <strain evidence="2 3">PV-1</strain>
    </source>
</reference>
<dbReference type="PANTHER" id="PTHR42923">
    <property type="entry name" value="PROTOPORPHYRINOGEN OXIDASE"/>
    <property type="match status" value="1"/>
</dbReference>
<dbReference type="InParanoid" id="Q0EXE7"/>
<feature type="domain" description="Amine oxidase" evidence="1">
    <location>
        <begin position="14"/>
        <end position="242"/>
    </location>
</feature>
<organism evidence="2 3">
    <name type="scientific">Mariprofundus ferrooxydans PV-1</name>
    <dbReference type="NCBI Taxonomy" id="314345"/>
    <lineage>
        <taxon>Bacteria</taxon>
        <taxon>Pseudomonadati</taxon>
        <taxon>Pseudomonadota</taxon>
        <taxon>Candidatius Mariprofundia</taxon>
        <taxon>Mariprofundales</taxon>
        <taxon>Mariprofundaceae</taxon>
        <taxon>Mariprofundus</taxon>
    </lineage>
</organism>
<keyword evidence="3" id="KW-1185">Reference proteome</keyword>
<dbReference type="InterPro" id="IPR002937">
    <property type="entry name" value="Amino_oxidase"/>
</dbReference>
<comment type="caution">
    <text evidence="2">The sequence shown here is derived from an EMBL/GenBank/DDBJ whole genome shotgun (WGS) entry which is preliminary data.</text>
</comment>
<gene>
    <name evidence="2" type="ORF">SPV1_13262</name>
</gene>
<dbReference type="AlphaFoldDB" id="Q0EXE7"/>
<dbReference type="InterPro" id="IPR050464">
    <property type="entry name" value="Zeta_carotene_desat/Oxidored"/>
</dbReference>
<dbReference type="InterPro" id="IPR036188">
    <property type="entry name" value="FAD/NAD-bd_sf"/>
</dbReference>
<proteinExistence type="predicted"/>
<dbReference type="RefSeq" id="WP_009850165.1">
    <property type="nucleotide sequence ID" value="NZ_DS022294.1"/>
</dbReference>
<accession>Q0EXE7</accession>
<sequence>MENRYDMIILGAGISGLAMAHRAQEAGKRVLVLEKEARAGGCFHSETVADNTFWLEMGTHTCFNSYTRLLTLMDKLKLTDQMQGREKLRYRMLAGDKLVAIPSLLHFFEIFTHIWRLFSQSKENRSVGDYYRAIFGAKNYRDVFSHAFNAVICQPASDVPADMLFRKRPRNKSIMRSYTFPGGLSRIIDALEAQLEIKTGQDIRNIQRTEAGYQIETADTLFQADTLVCATPVLAAARLLKTAHPEISEQLNWMGEVEIESVGVVLEKERLPLEPVAGIIAVDGDFWSAVSRDIVGHPHLRGLTFHFKPGLLDEEAKLQRICSVLGVEKSSLLHLFHKTNRLPAPDMGHHQLINAVDGLLAEQPLALVGNYFAGVAVEDCLERVESEFARLVA</sequence>
<dbReference type="PANTHER" id="PTHR42923:SF3">
    <property type="entry name" value="PROTOPORPHYRINOGEN OXIDASE"/>
    <property type="match status" value="1"/>
</dbReference>